<evidence type="ECO:0000256" key="3">
    <source>
        <dbReference type="ARBA" id="ARBA00016943"/>
    </source>
</evidence>
<comment type="activity regulation">
    <text evidence="12">Activated by a monovalent cation that binds near, but not in, the active site. The most likely occupant of the site in vivo is potassium. Ion binding induces a conformational change that may alter substrate affinity.</text>
</comment>
<keyword evidence="7 12" id="KW-0418">Kinase</keyword>
<dbReference type="EC" id="2.7.1.15" evidence="2 12"/>
<dbReference type="InterPro" id="IPR002139">
    <property type="entry name" value="Ribo/fructo_kinase"/>
</dbReference>
<comment type="subcellular location">
    <subcellularLocation>
        <location evidence="12">Cytoplasm</location>
    </subcellularLocation>
</comment>
<feature type="binding site" evidence="12">
    <location>
        <position position="147"/>
    </location>
    <ligand>
        <name>substrate</name>
    </ligand>
</feature>
<dbReference type="EMBL" id="JACOPP010000004">
    <property type="protein sequence ID" value="MBC5733079.1"/>
    <property type="molecule type" value="Genomic_DNA"/>
</dbReference>
<dbReference type="GO" id="GO:0005524">
    <property type="term" value="F:ATP binding"/>
    <property type="evidence" value="ECO:0007669"/>
    <property type="project" value="UniProtKB-UniRule"/>
</dbReference>
<comment type="caution">
    <text evidence="14">The sequence shown here is derived from an EMBL/GenBank/DDBJ whole genome shotgun (WGS) entry which is preliminary data.</text>
</comment>
<dbReference type="InterPro" id="IPR011611">
    <property type="entry name" value="PfkB_dom"/>
</dbReference>
<evidence type="ECO:0000256" key="12">
    <source>
        <dbReference type="HAMAP-Rule" id="MF_01987"/>
    </source>
</evidence>
<keyword evidence="4 12" id="KW-0808">Transferase</keyword>
<evidence type="ECO:0000256" key="6">
    <source>
        <dbReference type="ARBA" id="ARBA00022741"/>
    </source>
</evidence>
<feature type="binding site" evidence="12">
    <location>
        <position position="295"/>
    </location>
    <ligand>
        <name>K(+)</name>
        <dbReference type="ChEBI" id="CHEBI:29103"/>
    </ligand>
</feature>
<evidence type="ECO:0000256" key="7">
    <source>
        <dbReference type="ARBA" id="ARBA00022777"/>
    </source>
</evidence>
<proteinExistence type="inferred from homology"/>
<dbReference type="InterPro" id="IPR011877">
    <property type="entry name" value="Ribokinase"/>
</dbReference>
<dbReference type="PROSITE" id="PS00584">
    <property type="entry name" value="PFKB_KINASES_2"/>
    <property type="match status" value="1"/>
</dbReference>
<feature type="binding site" evidence="12">
    <location>
        <position position="298"/>
    </location>
    <ligand>
        <name>K(+)</name>
        <dbReference type="ChEBI" id="CHEBI:29103"/>
    </ligand>
</feature>
<evidence type="ECO:0000256" key="4">
    <source>
        <dbReference type="ARBA" id="ARBA00022679"/>
    </source>
</evidence>
<dbReference type="Proteomes" id="UP000661435">
    <property type="component" value="Unassembled WGS sequence"/>
</dbReference>
<dbReference type="InterPro" id="IPR029056">
    <property type="entry name" value="Ribokinase-like"/>
</dbReference>
<dbReference type="Pfam" id="PF00294">
    <property type="entry name" value="PfkB"/>
    <property type="match status" value="1"/>
</dbReference>
<comment type="caution">
    <text evidence="12">Lacks conserved residue(s) required for the propagation of feature annotation.</text>
</comment>
<dbReference type="AlphaFoldDB" id="A0A8J6JEA8"/>
<dbReference type="GO" id="GO:0004747">
    <property type="term" value="F:ribokinase activity"/>
    <property type="evidence" value="ECO:0007669"/>
    <property type="project" value="UniProtKB-UniRule"/>
</dbReference>
<evidence type="ECO:0000256" key="1">
    <source>
        <dbReference type="ARBA" id="ARBA00005380"/>
    </source>
</evidence>
<reference evidence="14" key="1">
    <citation type="submission" date="2020-08" db="EMBL/GenBank/DDBJ databases">
        <title>Genome public.</title>
        <authorList>
            <person name="Liu C."/>
            <person name="Sun Q."/>
        </authorList>
    </citation>
    <scope>NUCLEOTIDE SEQUENCE</scope>
    <source>
        <strain evidence="14">NSJ-51</strain>
    </source>
</reference>
<feature type="binding site" evidence="12">
    <location>
        <position position="265"/>
    </location>
    <ligand>
        <name>substrate</name>
    </ligand>
</feature>
<evidence type="ECO:0000256" key="9">
    <source>
        <dbReference type="ARBA" id="ARBA00022842"/>
    </source>
</evidence>
<feature type="binding site" evidence="12">
    <location>
        <position position="191"/>
    </location>
    <ligand>
        <name>ATP</name>
        <dbReference type="ChEBI" id="CHEBI:30616"/>
    </ligand>
</feature>
<evidence type="ECO:0000256" key="5">
    <source>
        <dbReference type="ARBA" id="ARBA00022723"/>
    </source>
</evidence>
<keyword evidence="11 12" id="KW-0119">Carbohydrate metabolism</keyword>
<keyword evidence="9 12" id="KW-0460">Magnesium</keyword>
<protein>
    <recommendedName>
        <fullName evidence="3 12">Ribokinase</fullName>
        <shortName evidence="12">RK</shortName>
        <ecNumber evidence="2 12">2.7.1.15</ecNumber>
    </recommendedName>
</protein>
<feature type="active site" description="Proton acceptor" evidence="12">
    <location>
        <position position="265"/>
    </location>
</feature>
<comment type="subunit">
    <text evidence="12">Homodimer.</text>
</comment>
<evidence type="ECO:0000313" key="15">
    <source>
        <dbReference type="Proteomes" id="UP000661435"/>
    </source>
</evidence>
<evidence type="ECO:0000256" key="11">
    <source>
        <dbReference type="ARBA" id="ARBA00023277"/>
    </source>
</evidence>
<feature type="binding site" evidence="12">
    <location>
        <position position="304"/>
    </location>
    <ligand>
        <name>K(+)</name>
        <dbReference type="ChEBI" id="CHEBI:29103"/>
    </ligand>
</feature>
<comment type="similarity">
    <text evidence="12">Belongs to the carbohydrate kinase PfkB family. Ribokinase subfamily.</text>
</comment>
<accession>A0A8J6JEA8</accession>
<dbReference type="PRINTS" id="PR00990">
    <property type="entry name" value="RIBOKINASE"/>
</dbReference>
<dbReference type="InterPro" id="IPR002173">
    <property type="entry name" value="Carboh/pur_kinase_PfkB_CS"/>
</dbReference>
<dbReference type="GO" id="GO:0005829">
    <property type="term" value="C:cytosol"/>
    <property type="evidence" value="ECO:0007669"/>
    <property type="project" value="TreeGrafter"/>
</dbReference>
<feature type="binding site" evidence="12">
    <location>
        <position position="261"/>
    </location>
    <ligand>
        <name>K(+)</name>
        <dbReference type="ChEBI" id="CHEBI:29103"/>
    </ligand>
</feature>
<dbReference type="NCBIfam" id="TIGR02152">
    <property type="entry name" value="D_ribokin_bact"/>
    <property type="match status" value="1"/>
</dbReference>
<feature type="binding site" evidence="12">
    <location>
        <begin position="264"/>
        <end position="265"/>
    </location>
    <ligand>
        <name>ATP</name>
        <dbReference type="ChEBI" id="CHEBI:30616"/>
    </ligand>
</feature>
<gene>
    <name evidence="12 14" type="primary">rbsK</name>
    <name evidence="14" type="ORF">H8S57_04980</name>
</gene>
<dbReference type="PANTHER" id="PTHR10584">
    <property type="entry name" value="SUGAR KINASE"/>
    <property type="match status" value="1"/>
</dbReference>
<dbReference type="GO" id="GO:0019303">
    <property type="term" value="P:D-ribose catabolic process"/>
    <property type="evidence" value="ECO:0007669"/>
    <property type="project" value="UniProtKB-UniRule"/>
</dbReference>
<dbReference type="SUPFAM" id="SSF53613">
    <property type="entry name" value="Ribokinase-like"/>
    <property type="match status" value="1"/>
</dbReference>
<comment type="catalytic activity">
    <reaction evidence="12">
        <text>D-ribose + ATP = D-ribose 5-phosphate + ADP + H(+)</text>
        <dbReference type="Rhea" id="RHEA:13697"/>
        <dbReference type="ChEBI" id="CHEBI:15378"/>
        <dbReference type="ChEBI" id="CHEBI:30616"/>
        <dbReference type="ChEBI" id="CHEBI:47013"/>
        <dbReference type="ChEBI" id="CHEBI:78346"/>
        <dbReference type="ChEBI" id="CHEBI:456216"/>
        <dbReference type="EC" id="2.7.1.15"/>
    </reaction>
</comment>
<sequence length="321" mass="33435">MGKKPNILVVGSFVMDLIVSTQRLPENGETVLGTGFRTAPGGKGLNQAVQAARLGAQVEMMGCVGRDAYGDTMLACAREAGVDVSHVKRTDQAPSAIGNVQLFQRSDGSTQNRIVVVPGANLLLTQADVAFLREKIGGFDMVMLQLEIPLPVNIAVARYARAAGVPVMLNPAPAAPLPADLLSAVTYLSPNENEAELLSGVPLHRTEHGIDLKRVEHAAAVLRDKGAAHVIVTLGDVGSAYLGKEFLHCPSVSGIQAIDPTAAGDSYIGALSVALAGGEPVDEAMRRATHTAAITVSRMGALPSLPTLAEVEVSLARRSVS</sequence>
<evidence type="ECO:0000256" key="10">
    <source>
        <dbReference type="ARBA" id="ARBA00022958"/>
    </source>
</evidence>
<evidence type="ECO:0000256" key="8">
    <source>
        <dbReference type="ARBA" id="ARBA00022840"/>
    </source>
</evidence>
<evidence type="ECO:0000313" key="14">
    <source>
        <dbReference type="EMBL" id="MBC5733079.1"/>
    </source>
</evidence>
<comment type="cofactor">
    <cofactor evidence="12">
        <name>Mg(2+)</name>
        <dbReference type="ChEBI" id="CHEBI:18420"/>
    </cofactor>
    <text evidence="12">Requires a divalent cation, most likely magnesium in vivo, as an electrophilic catalyst to aid phosphoryl group transfer. It is the chelate of the metal and the nucleotide that is the actual substrate.</text>
</comment>
<feature type="binding site" evidence="12">
    <location>
        <begin position="14"/>
        <end position="16"/>
    </location>
    <ligand>
        <name>substrate</name>
    </ligand>
</feature>
<keyword evidence="15" id="KW-1185">Reference proteome</keyword>
<keyword evidence="10 12" id="KW-0630">Potassium</keyword>
<keyword evidence="6 12" id="KW-0547">Nucleotide-binding</keyword>
<feature type="binding site" evidence="12">
    <location>
        <begin position="42"/>
        <end position="46"/>
    </location>
    <ligand>
        <name>substrate</name>
    </ligand>
</feature>
<dbReference type="GO" id="GO:0046872">
    <property type="term" value="F:metal ion binding"/>
    <property type="evidence" value="ECO:0007669"/>
    <property type="project" value="UniProtKB-KW"/>
</dbReference>
<feature type="binding site" evidence="12">
    <location>
        <position position="259"/>
    </location>
    <ligand>
        <name>K(+)</name>
        <dbReference type="ChEBI" id="CHEBI:29103"/>
    </ligand>
</feature>
<keyword evidence="12" id="KW-0963">Cytoplasm</keyword>
<organism evidence="14 15">
    <name type="scientific">Lawsonibacter hominis</name>
    <dbReference type="NCBI Taxonomy" id="2763053"/>
    <lineage>
        <taxon>Bacteria</taxon>
        <taxon>Bacillati</taxon>
        <taxon>Bacillota</taxon>
        <taxon>Clostridia</taxon>
        <taxon>Eubacteriales</taxon>
        <taxon>Oscillospiraceae</taxon>
        <taxon>Lawsonibacter</taxon>
    </lineage>
</organism>
<evidence type="ECO:0000256" key="2">
    <source>
        <dbReference type="ARBA" id="ARBA00012035"/>
    </source>
</evidence>
<name>A0A8J6JEA8_9FIRM</name>
<dbReference type="CDD" id="cd01174">
    <property type="entry name" value="ribokinase"/>
    <property type="match status" value="1"/>
</dbReference>
<feature type="binding site" evidence="12">
    <location>
        <position position="300"/>
    </location>
    <ligand>
        <name>K(+)</name>
        <dbReference type="ChEBI" id="CHEBI:29103"/>
    </ligand>
</feature>
<dbReference type="Gene3D" id="3.40.1190.20">
    <property type="match status" value="1"/>
</dbReference>
<feature type="domain" description="Carbohydrate kinase PfkB" evidence="13">
    <location>
        <begin position="6"/>
        <end position="307"/>
    </location>
</feature>
<dbReference type="UniPathway" id="UPA00916">
    <property type="reaction ID" value="UER00889"/>
</dbReference>
<comment type="function">
    <text evidence="12">Catalyzes the phosphorylation of ribose at O-5 in a reaction requiring ATP and magnesium. The resulting D-ribose-5-phosphate can then be used either for sythesis of nucleotides, histidine, and tryptophan, or as a component of the pentose phosphate pathway.</text>
</comment>
<keyword evidence="5 12" id="KW-0479">Metal-binding</keyword>
<keyword evidence="8 12" id="KW-0067">ATP-binding</keyword>
<dbReference type="HAMAP" id="MF_01987">
    <property type="entry name" value="Ribokinase"/>
    <property type="match status" value="1"/>
</dbReference>
<evidence type="ECO:0000259" key="13">
    <source>
        <dbReference type="Pfam" id="PF00294"/>
    </source>
</evidence>
<feature type="binding site" evidence="12">
    <location>
        <begin position="233"/>
        <end position="238"/>
    </location>
    <ligand>
        <name>ATP</name>
        <dbReference type="ChEBI" id="CHEBI:30616"/>
    </ligand>
</feature>
<dbReference type="PANTHER" id="PTHR10584:SF166">
    <property type="entry name" value="RIBOKINASE"/>
    <property type="match status" value="1"/>
</dbReference>
<dbReference type="RefSeq" id="WP_186906970.1">
    <property type="nucleotide sequence ID" value="NZ_JACOPP010000004.1"/>
</dbReference>
<comment type="similarity">
    <text evidence="1">Belongs to the carbohydrate kinase pfkB family.</text>
</comment>
<comment type="pathway">
    <text evidence="12">Carbohydrate metabolism; D-ribose degradation; D-ribose 5-phosphate from beta-D-ribopyranose: step 2/2.</text>
</comment>